<reference evidence="1" key="1">
    <citation type="submission" date="2016-05" db="EMBL/GenBank/DDBJ databases">
        <authorList>
            <person name="Lavstsen T."/>
            <person name="Jespersen J.S."/>
        </authorList>
    </citation>
    <scope>NUCLEOTIDE SEQUENCE</scope>
    <source>
        <tissue evidence="1">Brain</tissue>
    </source>
</reference>
<accession>A0A1A8UKC9</accession>
<proteinExistence type="predicted"/>
<protein>
    <submittedName>
        <fullName evidence="1">Uncharacterized protein</fullName>
    </submittedName>
</protein>
<dbReference type="EMBL" id="HAEJ01007315">
    <property type="protein sequence ID" value="SBS47772.1"/>
    <property type="molecule type" value="Transcribed_RNA"/>
</dbReference>
<gene>
    <name evidence="1" type="primary">Nfu_g_1_007631</name>
</gene>
<sequence length="99" mass="11666">MWNEPRVVWPTAQLGLWDWMRSGVTKSWDVLTTCDVMRSLREKMTLWLLHGQVWCSCSYLEIISALTQKSFGEMWQIIVISFVKKNGISSYFSEIDRKT</sequence>
<reference evidence="1" key="2">
    <citation type="submission" date="2016-06" db="EMBL/GenBank/DDBJ databases">
        <title>The genome of a short-lived fish provides insights into sex chromosome evolution and the genetic control of aging.</title>
        <authorList>
            <person name="Reichwald K."/>
            <person name="Felder M."/>
            <person name="Petzold A."/>
            <person name="Koch P."/>
            <person name="Groth M."/>
            <person name="Platzer M."/>
        </authorList>
    </citation>
    <scope>NUCLEOTIDE SEQUENCE</scope>
    <source>
        <tissue evidence="1">Brain</tissue>
    </source>
</reference>
<name>A0A1A8UKC9_NOTFU</name>
<dbReference type="AlphaFoldDB" id="A0A1A8UKC9"/>
<evidence type="ECO:0000313" key="1">
    <source>
        <dbReference type="EMBL" id="SBS47772.1"/>
    </source>
</evidence>
<dbReference type="EMBL" id="HADY01016429">
    <property type="protein sequence ID" value="SBP54914.1"/>
    <property type="molecule type" value="Transcribed_RNA"/>
</dbReference>
<organism evidence="1">
    <name type="scientific">Nothobranchius furzeri</name>
    <name type="common">Turquoise killifish</name>
    <dbReference type="NCBI Taxonomy" id="105023"/>
    <lineage>
        <taxon>Eukaryota</taxon>
        <taxon>Metazoa</taxon>
        <taxon>Chordata</taxon>
        <taxon>Craniata</taxon>
        <taxon>Vertebrata</taxon>
        <taxon>Euteleostomi</taxon>
        <taxon>Actinopterygii</taxon>
        <taxon>Neopterygii</taxon>
        <taxon>Teleostei</taxon>
        <taxon>Neoteleostei</taxon>
        <taxon>Acanthomorphata</taxon>
        <taxon>Ovalentaria</taxon>
        <taxon>Atherinomorphae</taxon>
        <taxon>Cyprinodontiformes</taxon>
        <taxon>Nothobranchiidae</taxon>
        <taxon>Nothobranchius</taxon>
    </lineage>
</organism>